<evidence type="ECO:0000256" key="1">
    <source>
        <dbReference type="SAM" id="SignalP"/>
    </source>
</evidence>
<dbReference type="RefSeq" id="WP_190888024.1">
    <property type="nucleotide sequence ID" value="NZ_JACWZY010000013.1"/>
</dbReference>
<comment type="caution">
    <text evidence="3">The sequence shown here is derived from an EMBL/GenBank/DDBJ whole genome shotgun (WGS) entry which is preliminary data.</text>
</comment>
<dbReference type="Gene3D" id="2.40.128.270">
    <property type="match status" value="1"/>
</dbReference>
<feature type="signal peptide" evidence="1">
    <location>
        <begin position="1"/>
        <end position="24"/>
    </location>
</feature>
<feature type="chain" id="PRO_5037104249" evidence="1">
    <location>
        <begin position="25"/>
        <end position="168"/>
    </location>
</feature>
<evidence type="ECO:0000259" key="2">
    <source>
        <dbReference type="Pfam" id="PF03724"/>
    </source>
</evidence>
<accession>A0A926Y3R0</accession>
<dbReference type="Proteomes" id="UP000598820">
    <property type="component" value="Unassembled WGS sequence"/>
</dbReference>
<organism evidence="3 4">
    <name type="scientific">Spirosoma profusum</name>
    <dbReference type="NCBI Taxonomy" id="2771354"/>
    <lineage>
        <taxon>Bacteria</taxon>
        <taxon>Pseudomonadati</taxon>
        <taxon>Bacteroidota</taxon>
        <taxon>Cytophagia</taxon>
        <taxon>Cytophagales</taxon>
        <taxon>Cytophagaceae</taxon>
        <taxon>Spirosoma</taxon>
    </lineage>
</organism>
<gene>
    <name evidence="3" type="ORF">IC229_16075</name>
</gene>
<keyword evidence="1" id="KW-0732">Signal</keyword>
<dbReference type="EMBL" id="JACWZY010000013">
    <property type="protein sequence ID" value="MBD2702170.1"/>
    <property type="molecule type" value="Genomic_DNA"/>
</dbReference>
<name>A0A926Y3R0_9BACT</name>
<feature type="domain" description="DUF306" evidence="2">
    <location>
        <begin position="50"/>
        <end position="153"/>
    </location>
</feature>
<protein>
    <submittedName>
        <fullName evidence="3">META domain-containing protein</fullName>
    </submittedName>
</protein>
<dbReference type="InterPro" id="IPR005184">
    <property type="entry name" value="DUF306_Meta_HslJ"/>
</dbReference>
<dbReference type="InterPro" id="IPR038670">
    <property type="entry name" value="HslJ-like_sf"/>
</dbReference>
<evidence type="ECO:0000313" key="3">
    <source>
        <dbReference type="EMBL" id="MBD2702170.1"/>
    </source>
</evidence>
<dbReference type="AlphaFoldDB" id="A0A926Y3R0"/>
<sequence length="168" mass="18460">MNMVKMTGQLLLTAALGLSQFACNQSNVQPDQTAPAPTIQAMRASMSSLAGDWMLTNYKNDPLTPSLQNRATLSFQNLAGDEMQIGGRSFINHYGGKFEVDEQKGLIVSTDDIISTLMGGSEADMNAESKYLDRLPKAKFFELTGTNQLTLYVGSKDNPTEVMYFTRK</sequence>
<keyword evidence="4" id="KW-1185">Reference proteome</keyword>
<dbReference type="Pfam" id="PF03724">
    <property type="entry name" value="META"/>
    <property type="match status" value="1"/>
</dbReference>
<reference evidence="3" key="1">
    <citation type="submission" date="2020-09" db="EMBL/GenBank/DDBJ databases">
        <authorList>
            <person name="Kim M.K."/>
        </authorList>
    </citation>
    <scope>NUCLEOTIDE SEQUENCE</scope>
    <source>
        <strain evidence="3">BT702</strain>
    </source>
</reference>
<proteinExistence type="predicted"/>
<evidence type="ECO:0000313" key="4">
    <source>
        <dbReference type="Proteomes" id="UP000598820"/>
    </source>
</evidence>